<comment type="caution">
    <text evidence="1">The sequence shown here is derived from an EMBL/GenBank/DDBJ whole genome shotgun (WGS) entry which is preliminary data.</text>
</comment>
<evidence type="ECO:0000313" key="1">
    <source>
        <dbReference type="EMBL" id="MBA9081281.1"/>
    </source>
</evidence>
<keyword evidence="2" id="KW-1185">Reference proteome</keyword>
<name>A0ABR6DYA1_9MICC</name>
<reference evidence="1 2" key="1">
    <citation type="submission" date="2020-08" db="EMBL/GenBank/DDBJ databases">
        <title>The Agave Microbiome: Exploring the role of microbial communities in plant adaptations to desert environments.</title>
        <authorList>
            <person name="Partida-Martinez L.P."/>
        </authorList>
    </citation>
    <scope>NUCLEOTIDE SEQUENCE [LARGE SCALE GENOMIC DNA]</scope>
    <source>
        <strain evidence="1 2">RAT4</strain>
    </source>
</reference>
<evidence type="ECO:0000313" key="2">
    <source>
        <dbReference type="Proteomes" id="UP000582085"/>
    </source>
</evidence>
<accession>A0ABR6DYA1</accession>
<sequence>MLDAALVDAWPGHGLSAAVPIDGWACSRGSPGSGSSLEVRLSGGGIAECLEQLLSPFAGESRT</sequence>
<dbReference type="EMBL" id="JACJIO010000007">
    <property type="protein sequence ID" value="MBA9081281.1"/>
    <property type="molecule type" value="Genomic_DNA"/>
</dbReference>
<proteinExistence type="predicted"/>
<gene>
    <name evidence="1" type="ORF">FHR79_001394</name>
</gene>
<organism evidence="1 2">
    <name type="scientific">Micrococcus aloeverae</name>
    <dbReference type="NCBI Taxonomy" id="1391911"/>
    <lineage>
        <taxon>Bacteria</taxon>
        <taxon>Bacillati</taxon>
        <taxon>Actinomycetota</taxon>
        <taxon>Actinomycetes</taxon>
        <taxon>Micrococcales</taxon>
        <taxon>Micrococcaceae</taxon>
        <taxon>Micrococcus</taxon>
    </lineage>
</organism>
<dbReference type="Proteomes" id="UP000582085">
    <property type="component" value="Unassembled WGS sequence"/>
</dbReference>
<protein>
    <submittedName>
        <fullName evidence="1">Uncharacterized protein</fullName>
    </submittedName>
</protein>